<feature type="binding site" evidence="6">
    <location>
        <position position="222"/>
    </location>
    <ligand>
        <name>FAD</name>
        <dbReference type="ChEBI" id="CHEBI:57692"/>
    </ligand>
</feature>
<dbReference type="Pfam" id="PF00732">
    <property type="entry name" value="GMC_oxred_N"/>
    <property type="match status" value="1"/>
</dbReference>
<evidence type="ECO:0000256" key="3">
    <source>
        <dbReference type="ARBA" id="ARBA00022630"/>
    </source>
</evidence>
<name>A0A7C8M3H9_9PLEO</name>
<dbReference type="AlphaFoldDB" id="A0A7C8M3H9"/>
<dbReference type="SUPFAM" id="SSF51905">
    <property type="entry name" value="FAD/NAD(P)-binding domain"/>
    <property type="match status" value="1"/>
</dbReference>
<keyword evidence="4 6" id="KW-0274">FAD</keyword>
<reference evidence="9 10" key="1">
    <citation type="submission" date="2020-01" db="EMBL/GenBank/DDBJ databases">
        <authorList>
            <consortium name="DOE Joint Genome Institute"/>
            <person name="Haridas S."/>
            <person name="Albert R."/>
            <person name="Binder M."/>
            <person name="Bloem J."/>
            <person name="Labutti K."/>
            <person name="Salamov A."/>
            <person name="Andreopoulos B."/>
            <person name="Baker S.E."/>
            <person name="Barry K."/>
            <person name="Bills G."/>
            <person name="Bluhm B.H."/>
            <person name="Cannon C."/>
            <person name="Castanera R."/>
            <person name="Culley D.E."/>
            <person name="Daum C."/>
            <person name="Ezra D."/>
            <person name="Gonzalez J.B."/>
            <person name="Henrissat B."/>
            <person name="Kuo A."/>
            <person name="Liang C."/>
            <person name="Lipzen A."/>
            <person name="Lutzoni F."/>
            <person name="Magnuson J."/>
            <person name="Mondo S."/>
            <person name="Nolan M."/>
            <person name="Ohm R."/>
            <person name="Pangilinan J."/>
            <person name="Park H.-J.H."/>
            <person name="Ramirez L."/>
            <person name="Alfaro M."/>
            <person name="Sun H."/>
            <person name="Tritt A."/>
            <person name="Yoshinaga Y."/>
            <person name="Zwiers L.-H.L."/>
            <person name="Turgeon B.G."/>
            <person name="Goodwin S.B."/>
            <person name="Spatafora J.W."/>
            <person name="Crous P.W."/>
            <person name="Grigoriev I.V."/>
        </authorList>
    </citation>
    <scope>NUCLEOTIDE SEQUENCE [LARGE SCALE GENOMIC DNA]</scope>
    <source>
        <strain evidence="9 10">CBS 611.86</strain>
    </source>
</reference>
<dbReference type="InterPro" id="IPR036188">
    <property type="entry name" value="FAD/NAD-bd_sf"/>
</dbReference>
<evidence type="ECO:0000313" key="9">
    <source>
        <dbReference type="EMBL" id="KAF2867318.1"/>
    </source>
</evidence>
<dbReference type="InterPro" id="IPR012132">
    <property type="entry name" value="GMC_OxRdtase"/>
</dbReference>
<organism evidence="9 10">
    <name type="scientific">Massariosphaeria phaeospora</name>
    <dbReference type="NCBI Taxonomy" id="100035"/>
    <lineage>
        <taxon>Eukaryota</taxon>
        <taxon>Fungi</taxon>
        <taxon>Dikarya</taxon>
        <taxon>Ascomycota</taxon>
        <taxon>Pezizomycotina</taxon>
        <taxon>Dothideomycetes</taxon>
        <taxon>Pleosporomycetidae</taxon>
        <taxon>Pleosporales</taxon>
        <taxon>Pleosporales incertae sedis</taxon>
        <taxon>Massariosphaeria</taxon>
    </lineage>
</organism>
<dbReference type="InterPro" id="IPR007867">
    <property type="entry name" value="GMC_OxRtase_C"/>
</dbReference>
<feature type="active site" description="Proton acceptor" evidence="5">
    <location>
        <position position="554"/>
    </location>
</feature>
<dbReference type="Proteomes" id="UP000481861">
    <property type="component" value="Unassembled WGS sequence"/>
</dbReference>
<dbReference type="PIRSF" id="PIRSF000137">
    <property type="entry name" value="Alcohol_oxidase"/>
    <property type="match status" value="1"/>
</dbReference>
<gene>
    <name evidence="9" type="ORF">BDV95DRAFT_581911</name>
</gene>
<comment type="similarity">
    <text evidence="2">Belongs to the GMC oxidoreductase family.</text>
</comment>
<dbReference type="GO" id="GO:0050660">
    <property type="term" value="F:flavin adenine dinucleotide binding"/>
    <property type="evidence" value="ECO:0007669"/>
    <property type="project" value="InterPro"/>
</dbReference>
<dbReference type="PANTHER" id="PTHR11552:SF147">
    <property type="entry name" value="CHOLINE DEHYDROGENASE, MITOCHONDRIAL"/>
    <property type="match status" value="1"/>
</dbReference>
<dbReference type="Pfam" id="PF05199">
    <property type="entry name" value="GMC_oxred_C"/>
    <property type="match status" value="1"/>
</dbReference>
<evidence type="ECO:0000259" key="8">
    <source>
        <dbReference type="PROSITE" id="PS00624"/>
    </source>
</evidence>
<evidence type="ECO:0000256" key="4">
    <source>
        <dbReference type="ARBA" id="ARBA00022827"/>
    </source>
</evidence>
<dbReference type="EMBL" id="JAADJZ010000023">
    <property type="protein sequence ID" value="KAF2867318.1"/>
    <property type="molecule type" value="Genomic_DNA"/>
</dbReference>
<sequence length="592" mass="64350">MRGTNTYDYIVCGGGTAGCVLASRLAEDANCSVLLIEAGKPKTEVPASAIPAGVSQILGTDADWNIQSEPCEELNGRRLHLGRGKFLGGSSGCNGTLCIRGTPQDYDDWGVEGWSGAEVFGHMKKVESFQNKPWFEADATAHGTDGPLLTEPHDLAPISSLVLESFQSKGLPLTPDMFSTGETARGCGHAVRSVRKGVRSTAVDYLGDRVGDNVEVRTNLYVDKVVLEKTAEGDWHAASVRVQDADGAVTDFTARKEIVLTAGAYGSPAILLRSGIGPKCELEELGIETTLDLPGVGKNLQDHMVMLSFYEVTKPDITNDHLIWHTGAREKTIEEYKTSRTGFFSQFPFGVFAFARLDDRLADNDLWRAAGTERTDDRDALGTLASQAHVEFWNTECYSPKYMFKDFPPDGKYAFAMATTFFSPRSRGEVTLTGMDPRVNPKVQHNFLSDPLDMLVFSEGCRMANEIALEGKGTKDVIAGSWPVAHGHDRFTQREQWQEAIRQRADTCYHPGGSCKMGNADDETAVVDARLRVRGIRGLRVADASIMPTLPTGHPQMPVFAIAEKAAEMIESDSSTGGSRRAVGDLMHSAGV</sequence>
<evidence type="ECO:0000256" key="7">
    <source>
        <dbReference type="SAM" id="MobiDB-lite"/>
    </source>
</evidence>
<evidence type="ECO:0000256" key="1">
    <source>
        <dbReference type="ARBA" id="ARBA00001974"/>
    </source>
</evidence>
<proteinExistence type="inferred from homology"/>
<evidence type="ECO:0000256" key="2">
    <source>
        <dbReference type="ARBA" id="ARBA00010790"/>
    </source>
</evidence>
<evidence type="ECO:0000256" key="5">
    <source>
        <dbReference type="PIRSR" id="PIRSR000137-1"/>
    </source>
</evidence>
<accession>A0A7C8M3H9</accession>
<feature type="domain" description="Glucose-methanol-choline oxidoreductase N-terminal" evidence="8">
    <location>
        <begin position="263"/>
        <end position="277"/>
    </location>
</feature>
<evidence type="ECO:0000256" key="6">
    <source>
        <dbReference type="PIRSR" id="PIRSR000137-2"/>
    </source>
</evidence>
<evidence type="ECO:0000313" key="10">
    <source>
        <dbReference type="Proteomes" id="UP000481861"/>
    </source>
</evidence>
<dbReference type="SUPFAM" id="SSF54373">
    <property type="entry name" value="FAD-linked reductases, C-terminal domain"/>
    <property type="match status" value="1"/>
</dbReference>
<feature type="binding site" evidence="6">
    <location>
        <begin position="555"/>
        <end position="556"/>
    </location>
    <ligand>
        <name>FAD</name>
        <dbReference type="ChEBI" id="CHEBI:57692"/>
    </ligand>
</feature>
<keyword evidence="3" id="KW-0285">Flavoprotein</keyword>
<feature type="region of interest" description="Disordered" evidence="7">
    <location>
        <begin position="571"/>
        <end position="592"/>
    </location>
</feature>
<dbReference type="PANTHER" id="PTHR11552">
    <property type="entry name" value="GLUCOSE-METHANOL-CHOLINE GMC OXIDOREDUCTASE"/>
    <property type="match status" value="1"/>
</dbReference>
<dbReference type="PROSITE" id="PS51257">
    <property type="entry name" value="PROKAR_LIPOPROTEIN"/>
    <property type="match status" value="1"/>
</dbReference>
<comment type="caution">
    <text evidence="9">The sequence shown here is derived from an EMBL/GenBank/DDBJ whole genome shotgun (WGS) entry which is preliminary data.</text>
</comment>
<dbReference type="Gene3D" id="3.50.50.60">
    <property type="entry name" value="FAD/NAD(P)-binding domain"/>
    <property type="match status" value="1"/>
</dbReference>
<dbReference type="GO" id="GO:0016614">
    <property type="term" value="F:oxidoreductase activity, acting on CH-OH group of donors"/>
    <property type="evidence" value="ECO:0007669"/>
    <property type="project" value="InterPro"/>
</dbReference>
<keyword evidence="10" id="KW-1185">Reference proteome</keyword>
<comment type="cofactor">
    <cofactor evidence="1 6">
        <name>FAD</name>
        <dbReference type="ChEBI" id="CHEBI:57692"/>
    </cofactor>
</comment>
<feature type="active site" description="Proton donor" evidence="5">
    <location>
        <position position="510"/>
    </location>
</feature>
<protein>
    <submittedName>
        <fullName evidence="9">Glucose-methanol-choline oxidoreductase-like protein</fullName>
    </submittedName>
</protein>
<dbReference type="PROSITE" id="PS00624">
    <property type="entry name" value="GMC_OXRED_2"/>
    <property type="match status" value="1"/>
</dbReference>
<dbReference type="OrthoDB" id="269227at2759"/>
<dbReference type="InterPro" id="IPR000172">
    <property type="entry name" value="GMC_OxRdtase_N"/>
</dbReference>
<dbReference type="Gene3D" id="3.30.560.10">
    <property type="entry name" value="Glucose Oxidase, domain 3"/>
    <property type="match status" value="1"/>
</dbReference>